<comment type="caution">
    <text evidence="1">The sequence shown here is derived from an EMBL/GenBank/DDBJ whole genome shotgun (WGS) entry which is preliminary data.</text>
</comment>
<sequence>MQHHRISFAAPCFIDEKKMRKSLSYNSIQRCPKEHSFEPLKAILLGCQSYLSMSSKHSSYCIRRFGA</sequence>
<name>E0NUF3_9BACT</name>
<dbReference type="BioCyc" id="PMAR862515-HMP:GMOO-1831-MONOMER"/>
<proteinExistence type="predicted"/>
<evidence type="ECO:0000313" key="1">
    <source>
        <dbReference type="EMBL" id="EFM01244.1"/>
    </source>
</evidence>
<evidence type="ECO:0000313" key="2">
    <source>
        <dbReference type="Proteomes" id="UP000004394"/>
    </source>
</evidence>
<keyword evidence="2" id="KW-1185">Reference proteome</keyword>
<dbReference type="EMBL" id="AEEI01000052">
    <property type="protein sequence ID" value="EFM01244.1"/>
    <property type="molecule type" value="Genomic_DNA"/>
</dbReference>
<dbReference type="AlphaFoldDB" id="E0NUF3"/>
<dbReference type="Proteomes" id="UP000004394">
    <property type="component" value="Unassembled WGS sequence"/>
</dbReference>
<dbReference type="HOGENOM" id="CLU_2808843_0_0_10"/>
<organism evidence="1 2">
    <name type="scientific">Hoylesella marshii DSM 16973 = JCM 13450</name>
    <dbReference type="NCBI Taxonomy" id="862515"/>
    <lineage>
        <taxon>Bacteria</taxon>
        <taxon>Pseudomonadati</taxon>
        <taxon>Bacteroidota</taxon>
        <taxon>Bacteroidia</taxon>
        <taxon>Bacteroidales</taxon>
        <taxon>Prevotellaceae</taxon>
        <taxon>Hoylesella</taxon>
    </lineage>
</organism>
<accession>E0NUF3</accession>
<dbReference type="STRING" id="862515.HMPREF0658_1806"/>
<reference evidence="1" key="1">
    <citation type="submission" date="2010-07" db="EMBL/GenBank/DDBJ databases">
        <authorList>
            <person name="Muzny D."/>
            <person name="Qin X."/>
            <person name="Deng J."/>
            <person name="Jiang H."/>
            <person name="Liu Y."/>
            <person name="Qu J."/>
            <person name="Song X.-Z."/>
            <person name="Zhang L."/>
            <person name="Thornton R."/>
            <person name="Coyle M."/>
            <person name="Francisco L."/>
            <person name="Jackson L."/>
            <person name="Javaid M."/>
            <person name="Korchina V."/>
            <person name="Kovar C."/>
            <person name="Mata R."/>
            <person name="Mathew T."/>
            <person name="Ngo R."/>
            <person name="Nguyen L."/>
            <person name="Nguyen N."/>
            <person name="Okwuonu G."/>
            <person name="Ongeri F."/>
            <person name="Pham C."/>
            <person name="Simmons D."/>
            <person name="Wilczek-Boney K."/>
            <person name="Hale W."/>
            <person name="Jakkamsetti A."/>
            <person name="Pham P."/>
            <person name="Ruth R."/>
            <person name="San Lucas F."/>
            <person name="Warren J."/>
            <person name="Zhang J."/>
            <person name="Zhao Z."/>
            <person name="Zhou C."/>
            <person name="Zhu D."/>
            <person name="Lee S."/>
            <person name="Bess C."/>
            <person name="Blankenburg K."/>
            <person name="Forbes L."/>
            <person name="Fu Q."/>
            <person name="Gubbala S."/>
            <person name="Hirani K."/>
            <person name="Jayaseelan J.C."/>
            <person name="Lara F."/>
            <person name="Munidasa M."/>
            <person name="Palculict T."/>
            <person name="Patil S."/>
            <person name="Pu L.-L."/>
            <person name="Saada N."/>
            <person name="Tang L."/>
            <person name="Weissenberger G."/>
            <person name="Zhu Y."/>
            <person name="Hemphill L."/>
            <person name="Shang Y."/>
            <person name="Youmans B."/>
            <person name="Ayvaz T."/>
            <person name="Ross M."/>
            <person name="Santibanez J."/>
            <person name="Aqrawi P."/>
            <person name="Gross S."/>
            <person name="Joshi V."/>
            <person name="Fowler G."/>
            <person name="Nazareth L."/>
            <person name="Reid J."/>
            <person name="Worley K."/>
            <person name="Petrosino J."/>
            <person name="Highlander S."/>
            <person name="Gibbs R."/>
        </authorList>
    </citation>
    <scope>NUCLEOTIDE SEQUENCE [LARGE SCALE GENOMIC DNA]</scope>
    <source>
        <strain evidence="1">DSM 16973</strain>
    </source>
</reference>
<gene>
    <name evidence="1" type="ORF">HMPREF0658_1806</name>
</gene>
<protein>
    <submittedName>
        <fullName evidence="1">Uncharacterized protein</fullName>
    </submittedName>
</protein>